<gene>
    <name evidence="1" type="ORF">L3Q82_025614</name>
</gene>
<sequence>MDDSSSLGKVSSSTESVATVTSEEFVLVQSSAAGSPQSSGGKPRLKMSWNGSEQLEKAMEEVLDDDDEAKVEKSSVEKMEKHTDLESQVLEPQPAEACPPPSSPTVLEEDSVQFNKLSYLGCTWVKAPRNEAEAQRAMATLRAESAIPIPITLHVPCGTDGSVRIVDQATGTEIASFPIYKVLFCARGRDGSLESDCFSFTESYRSSEDFQIHVFSCHIKEAVSRILYSFSTAFRRSSRPADIRDAALSSPPDSDLYTFTVSLEIKEDDGKGNFSPVPKDRDKFYFKLRQGVQKKVVVSVQQMCNKELGIERCFGMLLSPGQKVCNSDMHLLDMESMGKSSDGKAYVITGTWNPNMAAFQPLNEDTPKDKQVYMTVAADLVVTEVVEPVRFLLETLVRVYPSNERFWYFSRKTFSETFYLKLRQQAPERVGQSDAVYEVVSLQREAERSNEVRGRLASPAEEEEVDEDSDSEISSGTGDVSKDCPEKILESWGGILSRWHGNLSTRPKGLPSLVRSGIPEPLRAEVWQLLAGCHDNHDLLEHYRILITKGEQEGAQHTALGGAGAEGDGGGGDVVDPHRLRSVCQKVQDPVTQGEAQSKCCEFLDQGLRSHGDFFPGRASNHSCPLGWGLNEGLEACVLETAVIVLLTVLIIAGNLTVIFVFHCAPLLHHYTTSYFIQTMAYADLLVGLSCLVPTLSLLHYPAGVQEPITCQVFSYVISVLKSVSMACLACISVDRYLAITKPLSYNQLVTPCRLRGCITLIWVYSSLVFLPSFFGWGKPGYHGDIFEWCAHSWPTSALFTGFVVCLLYAPAALVVCFTYYHIFRICQQHNREISERRARFPSQEMEAGEGGSSGHHGGHGPDRRYAMVLFRITSVFYMLWLPYIIYFLLESSHVLDSPALSFITTWLAISNSFCNCVIYSLSNSVFRLGMLQNIILQSHKAKTGSKSLKMSSSQNSFRTQHRKVSSPGTSTAPSPHMTTSRTQMEMGKIHCTRSASIEHSFRLIFCGSATSLTIKNMQHCLLYIKMNEESKCCKERVPVDSHPEAYSVYDEEIGYCQGQSFLAAVLLLHMPEEQAFCVLVKIMYEYGLRALYKNNFEDLHCKFYQLERLMQEQLPDLWSHFQELNLEAHMYASQWFLTLFTAKFPLCMVFHITDLLLCEGLNIIFNVALALLKSTLPPTPRNSLGRLDDTLESSATLAPERDHPSPSPCPTPPPSPPISPPPSPPPVPALTPHLPLPAVRRAVEDGEGTAEERARSSQASADSFCRVMGLLGMGHRLFVPRLLATSKEDLLQADFEGALKFFRVQLPKRYRAAENARRLMEQACNIKWAGLGSCGTLESSQSPPPFSERNKTCQLHSFSFPSPPRFLLSSSFLFFFILPSSLLFGARGVKMMQEVSIMVAYDAHVVDRPGEEDTLARLVAHSRPLRAPRPVVPTKKLKKFEKEYQTLRESQLQQEDPIDRYQRENRRLQEASMRLEQENDDLAHELVTSKIALRNDLDQAEDKAISDVLNKELLSTKQRLVETEEEKRRQEEETAQSIFLCIELELKEVFRRELEKAELEIKKTTAIIAEYKQICSQLSTRLEKQQAATKEELDIVRSKVMGCEHCRDLFSTLGSLQVSSPGRDKTSTEPLDEEKDGLKEQLRHLELELAQTKLQLVEAKCRIQELEHQRGVLMNEIQAAKNSWLSKTLGSLKSSASSSSSSMSQTPSSPKEGPA</sequence>
<comment type="caution">
    <text evidence="1">The sequence shown here is derived from an EMBL/GenBank/DDBJ whole genome shotgun (WGS) entry which is preliminary data.</text>
</comment>
<keyword evidence="2" id="KW-1185">Reference proteome</keyword>
<evidence type="ECO:0000313" key="2">
    <source>
        <dbReference type="Proteomes" id="UP000831701"/>
    </source>
</evidence>
<dbReference type="Proteomes" id="UP000831701">
    <property type="component" value="Chromosome 8"/>
</dbReference>
<dbReference type="EMBL" id="CM041538">
    <property type="protein sequence ID" value="KAI3368608.1"/>
    <property type="molecule type" value="Genomic_DNA"/>
</dbReference>
<evidence type="ECO:0000313" key="1">
    <source>
        <dbReference type="EMBL" id="KAI3368608.1"/>
    </source>
</evidence>
<organism evidence="1 2">
    <name type="scientific">Scortum barcoo</name>
    <name type="common">barcoo grunter</name>
    <dbReference type="NCBI Taxonomy" id="214431"/>
    <lineage>
        <taxon>Eukaryota</taxon>
        <taxon>Metazoa</taxon>
        <taxon>Chordata</taxon>
        <taxon>Craniata</taxon>
        <taxon>Vertebrata</taxon>
        <taxon>Euteleostomi</taxon>
        <taxon>Actinopterygii</taxon>
        <taxon>Neopterygii</taxon>
        <taxon>Teleostei</taxon>
        <taxon>Neoteleostei</taxon>
        <taxon>Acanthomorphata</taxon>
        <taxon>Eupercaria</taxon>
        <taxon>Centrarchiformes</taxon>
        <taxon>Terapontoidei</taxon>
        <taxon>Terapontidae</taxon>
        <taxon>Scortum</taxon>
    </lineage>
</organism>
<accession>A0ACB8WMB7</accession>
<reference evidence="1" key="1">
    <citation type="submission" date="2022-04" db="EMBL/GenBank/DDBJ databases">
        <title>Jade perch genome.</title>
        <authorList>
            <person name="Chao B."/>
        </authorList>
    </citation>
    <scope>NUCLEOTIDE SEQUENCE</scope>
    <source>
        <strain evidence="1">CB-2022</strain>
    </source>
</reference>
<proteinExistence type="predicted"/>
<name>A0ACB8WMB7_9TELE</name>
<protein>
    <submittedName>
        <fullName evidence="1">Uncharacterized protein</fullName>
    </submittedName>
</protein>